<protein>
    <submittedName>
        <fullName evidence="1">Uncharacterized protein</fullName>
    </submittedName>
</protein>
<comment type="caution">
    <text evidence="1">The sequence shown here is derived from an EMBL/GenBank/DDBJ whole genome shotgun (WGS) entry which is preliminary data.</text>
</comment>
<evidence type="ECO:0000313" key="2">
    <source>
        <dbReference type="Proteomes" id="UP000565468"/>
    </source>
</evidence>
<dbReference type="Proteomes" id="UP000565468">
    <property type="component" value="Unassembled WGS sequence"/>
</dbReference>
<evidence type="ECO:0000313" key="1">
    <source>
        <dbReference type="EMBL" id="NMO95955.1"/>
    </source>
</evidence>
<dbReference type="RefSeq" id="WP_169504731.1">
    <property type="nucleotide sequence ID" value="NZ_JABBPN010000006.1"/>
</dbReference>
<proteinExistence type="predicted"/>
<name>A0A848M5C3_PAELE</name>
<dbReference type="EMBL" id="JABBPN010000006">
    <property type="protein sequence ID" value="NMO95955.1"/>
    <property type="molecule type" value="Genomic_DNA"/>
</dbReference>
<dbReference type="AlphaFoldDB" id="A0A848M5C3"/>
<sequence length="235" mass="27256">MKQWVFGGVCDKSDFLKYVASVLSKSGSKVLLVDGTPDDIYQYSMGQTIDIPGIYEFFGFDIACGFDTMADVENQIRRTSECSYDYWLIDAGKPSFMNDDDWVKADDIIWVNNFSLSDLSKNSKWLIELSKGEQFQNHCACHSLLLNVVEDLTDDAYIDGLMSLTTVRWLGTPIRVPWDEHTYALKIENEHHARLKLKPLNRKYKRALAELIERLSEMEQRQIYKAFRQAERRRA</sequence>
<accession>A0A848M5C3</accession>
<organism evidence="1 2">
    <name type="scientific">Paenibacillus lemnae</name>
    <dbReference type="NCBI Taxonomy" id="1330551"/>
    <lineage>
        <taxon>Bacteria</taxon>
        <taxon>Bacillati</taxon>
        <taxon>Bacillota</taxon>
        <taxon>Bacilli</taxon>
        <taxon>Bacillales</taxon>
        <taxon>Paenibacillaceae</taxon>
        <taxon>Paenibacillus</taxon>
    </lineage>
</organism>
<reference evidence="1 2" key="1">
    <citation type="submission" date="2020-04" db="EMBL/GenBank/DDBJ databases">
        <title>Paenibacillus algicola sp. nov., a novel marine bacterium producing alginate lyase.</title>
        <authorList>
            <person name="Huang H."/>
        </authorList>
    </citation>
    <scope>NUCLEOTIDE SEQUENCE [LARGE SCALE GENOMIC DNA]</scope>
    <source>
        <strain evidence="1 2">L7-75</strain>
    </source>
</reference>
<gene>
    <name evidence="1" type="ORF">HII30_09255</name>
</gene>
<keyword evidence="2" id="KW-1185">Reference proteome</keyword>